<gene>
    <name evidence="2" type="ORF">QO006_000872</name>
</gene>
<evidence type="ECO:0000256" key="1">
    <source>
        <dbReference type="SAM" id="Phobius"/>
    </source>
</evidence>
<feature type="transmembrane region" description="Helical" evidence="1">
    <location>
        <begin position="33"/>
        <end position="51"/>
    </location>
</feature>
<keyword evidence="3" id="KW-1185">Reference proteome</keyword>
<protein>
    <submittedName>
        <fullName evidence="2">Uncharacterized protein</fullName>
    </submittedName>
</protein>
<proteinExistence type="predicted"/>
<comment type="caution">
    <text evidence="2">The sequence shown here is derived from an EMBL/GenBank/DDBJ whole genome shotgun (WGS) entry which is preliminary data.</text>
</comment>
<accession>A0ABT9MA46</accession>
<keyword evidence="1" id="KW-1133">Transmembrane helix</keyword>
<reference evidence="2 3" key="1">
    <citation type="submission" date="2023-07" db="EMBL/GenBank/DDBJ databases">
        <title>Genomic Encyclopedia of Type Strains, Phase IV (KMG-IV): sequencing the most valuable type-strain genomes for metagenomic binning, comparative biology and taxonomic classification.</title>
        <authorList>
            <person name="Goeker M."/>
        </authorList>
    </citation>
    <scope>NUCLEOTIDE SEQUENCE [LARGE SCALE GENOMIC DNA]</scope>
    <source>
        <strain evidence="2 3">NIO-1023</strain>
    </source>
</reference>
<dbReference type="Proteomes" id="UP001232163">
    <property type="component" value="Unassembled WGS sequence"/>
</dbReference>
<keyword evidence="1" id="KW-0812">Transmembrane</keyword>
<dbReference type="EMBL" id="JAURUR010000002">
    <property type="protein sequence ID" value="MDP9763455.1"/>
    <property type="molecule type" value="Genomic_DNA"/>
</dbReference>
<evidence type="ECO:0000313" key="2">
    <source>
        <dbReference type="EMBL" id="MDP9763455.1"/>
    </source>
</evidence>
<keyword evidence="1" id="KW-0472">Membrane</keyword>
<sequence>MIIGLLGLLLVCLNLGGIATIVLQVGRAETMNALGSLAIVAVLDVVGFWLIRQLRNVD</sequence>
<organism evidence="2 3">
    <name type="scientific">Deinococcus enclensis</name>
    <dbReference type="NCBI Taxonomy" id="1049582"/>
    <lineage>
        <taxon>Bacteria</taxon>
        <taxon>Thermotogati</taxon>
        <taxon>Deinococcota</taxon>
        <taxon>Deinococci</taxon>
        <taxon>Deinococcales</taxon>
        <taxon>Deinococcaceae</taxon>
        <taxon>Deinococcus</taxon>
    </lineage>
</organism>
<evidence type="ECO:0000313" key="3">
    <source>
        <dbReference type="Proteomes" id="UP001232163"/>
    </source>
</evidence>
<dbReference type="RefSeq" id="WP_022799651.1">
    <property type="nucleotide sequence ID" value="NZ_JAURUR010000002.1"/>
</dbReference>
<name>A0ABT9MA46_9DEIO</name>